<feature type="transmembrane region" description="Helical" evidence="1">
    <location>
        <begin position="269"/>
        <end position="292"/>
    </location>
</feature>
<comment type="caution">
    <text evidence="2">The sequence shown here is derived from an EMBL/GenBank/DDBJ whole genome shotgun (WGS) entry which is preliminary data.</text>
</comment>
<dbReference type="Pfam" id="PF04346">
    <property type="entry name" value="EutH"/>
    <property type="match status" value="1"/>
</dbReference>
<feature type="transmembrane region" description="Helical" evidence="1">
    <location>
        <begin position="233"/>
        <end position="257"/>
    </location>
</feature>
<keyword evidence="1" id="KW-1133">Transmembrane helix</keyword>
<evidence type="ECO:0000256" key="1">
    <source>
        <dbReference type="SAM" id="Phobius"/>
    </source>
</evidence>
<feature type="transmembrane region" description="Helical" evidence="1">
    <location>
        <begin position="76"/>
        <end position="98"/>
    </location>
</feature>
<feature type="transmembrane region" description="Helical" evidence="1">
    <location>
        <begin position="39"/>
        <end position="64"/>
    </location>
</feature>
<reference evidence="2 3" key="1">
    <citation type="submission" date="2021-06" db="EMBL/GenBank/DDBJ databases">
        <authorList>
            <person name="Sun Q."/>
            <person name="Li D."/>
        </authorList>
    </citation>
    <scope>NUCLEOTIDE SEQUENCE [LARGE SCALE GENOMIC DNA]</scope>
    <source>
        <strain evidence="2 3">MSJ-4</strain>
    </source>
</reference>
<keyword evidence="3" id="KW-1185">Reference proteome</keyword>
<feature type="transmembrane region" description="Helical" evidence="1">
    <location>
        <begin position="167"/>
        <end position="185"/>
    </location>
</feature>
<evidence type="ECO:0000313" key="3">
    <source>
        <dbReference type="Proteomes" id="UP000736583"/>
    </source>
</evidence>
<dbReference type="PANTHER" id="PTHR40089">
    <property type="entry name" value="ETHANOLAMINE UTILIZATION PROTEIN EUTH"/>
    <property type="match status" value="1"/>
</dbReference>
<accession>A0ABS6EVM0</accession>
<protein>
    <submittedName>
        <fullName evidence="2">Ethanolamine utilization protein EutH</fullName>
    </submittedName>
</protein>
<dbReference type="PIRSF" id="PIRSF019466">
    <property type="entry name" value="EutH"/>
    <property type="match status" value="1"/>
</dbReference>
<feature type="transmembrane region" description="Helical" evidence="1">
    <location>
        <begin position="298"/>
        <end position="317"/>
    </location>
</feature>
<proteinExistence type="predicted"/>
<keyword evidence="1" id="KW-0812">Transmembrane</keyword>
<dbReference type="EMBL" id="JAHLQL010000001">
    <property type="protein sequence ID" value="MBU5590263.1"/>
    <property type="molecule type" value="Genomic_DNA"/>
</dbReference>
<keyword evidence="1" id="KW-0472">Membrane</keyword>
<organism evidence="2 3">
    <name type="scientific">Clostridium simiarum</name>
    <dbReference type="NCBI Taxonomy" id="2841506"/>
    <lineage>
        <taxon>Bacteria</taxon>
        <taxon>Bacillati</taxon>
        <taxon>Bacillota</taxon>
        <taxon>Clostridia</taxon>
        <taxon>Eubacteriales</taxon>
        <taxon>Clostridiaceae</taxon>
        <taxon>Clostridium</taxon>
    </lineage>
</organism>
<gene>
    <name evidence="2" type="primary">eutH</name>
    <name evidence="2" type="ORF">KQI89_00635</name>
</gene>
<name>A0ABS6EVM0_9CLOT</name>
<feature type="transmembrane region" description="Helical" evidence="1">
    <location>
        <begin position="141"/>
        <end position="161"/>
    </location>
</feature>
<sequence>MDKIVLTAITFFFLFGGIDFALGNRLKVGEKFEEGLKTMGSLAIAIVGIYSLSPLFSEALSYIVNPIAKVFSLDPSLFPAMVLAPDMGAYALANGLAFDKDMGLFSSVILASMLGTTISFTIPMAISMVEKEDEIYFSKGILAGVITIPIGCLVGGLMQGINIAKLLWNIMPIILFSLFLSLGLIKIPEKLIRLFSILGKVIVGIGMFGLIVQGIDVILGVKLIKGLIPPEESIAVAGKIAFILGGAYPMISVLSRIFKESFRGFGKRFGLDSVSVVAFLGSLASNLLVFASFKEMNIKGKILCTAFSVSGAFVFGGQMGFISAKEPDALGVFIISKLVAGISSMIVANILFKKDFIELGEEN</sequence>
<feature type="transmembrane region" description="Helical" evidence="1">
    <location>
        <begin position="104"/>
        <end position="129"/>
    </location>
</feature>
<feature type="transmembrane region" description="Helical" evidence="1">
    <location>
        <begin position="197"/>
        <end position="221"/>
    </location>
</feature>
<dbReference type="RefSeq" id="WP_216455502.1">
    <property type="nucleotide sequence ID" value="NZ_JAHLQL010000001.1"/>
</dbReference>
<evidence type="ECO:0000313" key="2">
    <source>
        <dbReference type="EMBL" id="MBU5590263.1"/>
    </source>
</evidence>
<dbReference type="PANTHER" id="PTHR40089:SF1">
    <property type="entry name" value="ETHANOLAMINE PERMEASE EUTH-RELATED"/>
    <property type="match status" value="1"/>
</dbReference>
<feature type="transmembrane region" description="Helical" evidence="1">
    <location>
        <begin position="329"/>
        <end position="352"/>
    </location>
</feature>
<dbReference type="InterPro" id="IPR007441">
    <property type="entry name" value="EutH"/>
</dbReference>
<dbReference type="Proteomes" id="UP000736583">
    <property type="component" value="Unassembled WGS sequence"/>
</dbReference>
<dbReference type="NCBIfam" id="NF011667">
    <property type="entry name" value="PRK15086.1-3"/>
    <property type="match status" value="1"/>
</dbReference>